<evidence type="ECO:0000313" key="2">
    <source>
        <dbReference type="Proteomes" id="UP000054717"/>
    </source>
</evidence>
<sequence>MAQVSDYTGLITSEHANKPKFTAMVGGVAQAFVDIQNQLDATPPAFDLDSAVGVQLDVVGLWVGVTRNVDTPLTGVYFSLDVDGLGFDQGVWQGPFDPNTGVVSLDDDTYRLLIRAKIGANSWDGTQGSSAAILNSIFPTGTDVFIQDNGDMSITYGVAGDVPLPIFIALLKGGYIPLKPEAVHINGYLVTSISGGSLFGFDVENDLISGFDVGAWGLPA</sequence>
<dbReference type="InterPro" id="IPR021283">
    <property type="entry name" value="Phage_Wedge1"/>
</dbReference>
<accession>A0A158G159</accession>
<dbReference type="AlphaFoldDB" id="A0A158G159"/>
<protein>
    <submittedName>
        <fullName evidence="1">Bacteriophage protein</fullName>
    </submittedName>
</protein>
<dbReference type="Pfam" id="PF11041">
    <property type="entry name" value="Phage_Wedge1"/>
    <property type="match status" value="1"/>
</dbReference>
<gene>
    <name evidence="1" type="ORF">AWB66_01469</name>
</gene>
<name>A0A158G159_9BURK</name>
<keyword evidence="2" id="KW-1185">Reference proteome</keyword>
<dbReference type="STRING" id="326475.AWB66_01469"/>
<organism evidence="1 2">
    <name type="scientific">Caballeronia telluris</name>
    <dbReference type="NCBI Taxonomy" id="326475"/>
    <lineage>
        <taxon>Bacteria</taxon>
        <taxon>Pseudomonadati</taxon>
        <taxon>Pseudomonadota</taxon>
        <taxon>Betaproteobacteria</taxon>
        <taxon>Burkholderiales</taxon>
        <taxon>Burkholderiaceae</taxon>
        <taxon>Caballeronia</taxon>
    </lineage>
</organism>
<reference evidence="1" key="1">
    <citation type="submission" date="2016-01" db="EMBL/GenBank/DDBJ databases">
        <authorList>
            <person name="Peeters Charlotte."/>
        </authorList>
    </citation>
    <scope>NUCLEOTIDE SEQUENCE</scope>
    <source>
        <strain evidence="1">LMG 22936</strain>
    </source>
</reference>
<dbReference type="EMBL" id="FCNZ02000004">
    <property type="protein sequence ID" value="SAL25591.1"/>
    <property type="molecule type" value="Genomic_DNA"/>
</dbReference>
<evidence type="ECO:0000313" key="1">
    <source>
        <dbReference type="EMBL" id="SAL25591.1"/>
    </source>
</evidence>
<dbReference type="RefSeq" id="WP_087629615.1">
    <property type="nucleotide sequence ID" value="NZ_FCNZ02000004.1"/>
</dbReference>
<proteinExistence type="predicted"/>
<comment type="caution">
    <text evidence="1">The sequence shown here is derived from an EMBL/GenBank/DDBJ whole genome shotgun (WGS) entry which is preliminary data.</text>
</comment>
<dbReference type="Proteomes" id="UP000054717">
    <property type="component" value="Unassembled WGS sequence"/>
</dbReference>